<keyword evidence="1" id="KW-0175">Coiled coil</keyword>
<evidence type="ECO:0000256" key="2">
    <source>
        <dbReference type="SAM" id="MobiDB-lite"/>
    </source>
</evidence>
<accession>A0A7S3UAY4</accession>
<gene>
    <name evidence="3" type="ORF">PSAL00342_LOCUS2555</name>
</gene>
<proteinExistence type="predicted"/>
<organism evidence="3">
    <name type="scientific">Picocystis salinarum</name>
    <dbReference type="NCBI Taxonomy" id="88271"/>
    <lineage>
        <taxon>Eukaryota</taxon>
        <taxon>Viridiplantae</taxon>
        <taxon>Chlorophyta</taxon>
        <taxon>Picocystophyceae</taxon>
        <taxon>Picocystales</taxon>
        <taxon>Picocystaceae</taxon>
        <taxon>Picocystis</taxon>
    </lineage>
</organism>
<dbReference type="EMBL" id="HBIS01002858">
    <property type="protein sequence ID" value="CAE0608736.1"/>
    <property type="molecule type" value="Transcribed_RNA"/>
</dbReference>
<dbReference type="AlphaFoldDB" id="A0A7S3UAY4"/>
<protein>
    <submittedName>
        <fullName evidence="3">Uncharacterized protein</fullName>
    </submittedName>
</protein>
<evidence type="ECO:0000313" key="3">
    <source>
        <dbReference type="EMBL" id="CAE0608736.1"/>
    </source>
</evidence>
<evidence type="ECO:0000256" key="1">
    <source>
        <dbReference type="SAM" id="Coils"/>
    </source>
</evidence>
<feature type="region of interest" description="Disordered" evidence="2">
    <location>
        <begin position="129"/>
        <end position="150"/>
    </location>
</feature>
<reference evidence="3" key="1">
    <citation type="submission" date="2021-01" db="EMBL/GenBank/DDBJ databases">
        <authorList>
            <person name="Corre E."/>
            <person name="Pelletier E."/>
            <person name="Niang G."/>
            <person name="Scheremetjew M."/>
            <person name="Finn R."/>
            <person name="Kale V."/>
            <person name="Holt S."/>
            <person name="Cochrane G."/>
            <person name="Meng A."/>
            <person name="Brown T."/>
            <person name="Cohen L."/>
        </authorList>
    </citation>
    <scope>NUCLEOTIDE SEQUENCE</scope>
    <source>
        <strain evidence="3">CCMP1897</strain>
    </source>
</reference>
<feature type="coiled-coil region" evidence="1">
    <location>
        <begin position="4"/>
        <end position="31"/>
    </location>
</feature>
<feature type="coiled-coil region" evidence="1">
    <location>
        <begin position="86"/>
        <end position="113"/>
    </location>
</feature>
<sequence>MKVCMKSTDEVEKLQERLAEAAKEYVADKETTMQPEKAQVIKRVLSQMTTVVGEKLKENICVEGESWEEDEDVLKTPNGKEGTQSAKISDEELELLKKEVDELATRITKHRTDVPALLQKQLEENLNCLRPPSPKLEESEDQQEVQVPSPAPADLQQKFQNYSTSLPKMRARVEEALTRMQRIVRAIEDERGRRSPCDIEKAILSPITNEKESYESPKVREAMSTGKINTRKRIARATLMSPYMR</sequence>
<name>A0A7S3UAY4_9CHLO</name>